<dbReference type="EMBL" id="FNEM01000001">
    <property type="protein sequence ID" value="SDI29445.1"/>
    <property type="molecule type" value="Genomic_DNA"/>
</dbReference>
<feature type="region of interest" description="Disordered" evidence="5">
    <location>
        <begin position="319"/>
        <end position="344"/>
    </location>
</feature>
<gene>
    <name evidence="7" type="ORF">SAMN04488540_10128</name>
</gene>
<keyword evidence="4" id="KW-0804">Transcription</keyword>
<dbReference type="InterPro" id="IPR036388">
    <property type="entry name" value="WH-like_DNA-bd_sf"/>
</dbReference>
<dbReference type="GO" id="GO:0003700">
    <property type="term" value="F:DNA-binding transcription factor activity"/>
    <property type="evidence" value="ECO:0007669"/>
    <property type="project" value="InterPro"/>
</dbReference>
<comment type="similarity">
    <text evidence="1">Belongs to the LysR transcriptional regulatory family.</text>
</comment>
<dbReference type="InterPro" id="IPR000847">
    <property type="entry name" value="LysR_HTH_N"/>
</dbReference>
<evidence type="ECO:0000256" key="4">
    <source>
        <dbReference type="ARBA" id="ARBA00023163"/>
    </source>
</evidence>
<evidence type="ECO:0000313" key="8">
    <source>
        <dbReference type="Proteomes" id="UP000199527"/>
    </source>
</evidence>
<dbReference type="RefSeq" id="WP_090359837.1">
    <property type="nucleotide sequence ID" value="NZ_FNEM01000001.1"/>
</dbReference>
<evidence type="ECO:0000256" key="1">
    <source>
        <dbReference type="ARBA" id="ARBA00009437"/>
    </source>
</evidence>
<organism evidence="7 8">
    <name type="scientific">Ferrimonas sediminum</name>
    <dbReference type="NCBI Taxonomy" id="718193"/>
    <lineage>
        <taxon>Bacteria</taxon>
        <taxon>Pseudomonadati</taxon>
        <taxon>Pseudomonadota</taxon>
        <taxon>Gammaproteobacteria</taxon>
        <taxon>Alteromonadales</taxon>
        <taxon>Ferrimonadaceae</taxon>
        <taxon>Ferrimonas</taxon>
    </lineage>
</organism>
<name>A0A1G8JE15_9GAMM</name>
<dbReference type="PANTHER" id="PTHR30118:SF11">
    <property type="entry name" value="HTH-TYPE TRANSCRIPTIONAL REGULATOR YIDZ"/>
    <property type="match status" value="1"/>
</dbReference>
<dbReference type="GO" id="GO:0003677">
    <property type="term" value="F:DNA binding"/>
    <property type="evidence" value="ECO:0007669"/>
    <property type="project" value="UniProtKB-KW"/>
</dbReference>
<dbReference type="PROSITE" id="PS50931">
    <property type="entry name" value="HTH_LYSR"/>
    <property type="match status" value="1"/>
</dbReference>
<evidence type="ECO:0000259" key="6">
    <source>
        <dbReference type="PROSITE" id="PS50931"/>
    </source>
</evidence>
<dbReference type="Gene3D" id="3.40.190.10">
    <property type="entry name" value="Periplasmic binding protein-like II"/>
    <property type="match status" value="2"/>
</dbReference>
<dbReference type="Proteomes" id="UP000199527">
    <property type="component" value="Unassembled WGS sequence"/>
</dbReference>
<evidence type="ECO:0000256" key="3">
    <source>
        <dbReference type="ARBA" id="ARBA00023125"/>
    </source>
</evidence>
<sequence length="344" mass="39035">MKNKLLHLDLLTLSVFVKLVEEKHGLTVARQLGLSQSKVSRCVKQLKEAFKDELFHRSGDGLIPSSVAMDLYEHAKIIVSQQLTMQDKINTSSCKSLHLKVLANEHFYNAFMKATEEVSRKQKINLSVEFLSWDQDSTSKVSQREVDIEICPGPRDSSSIVSFPFATSVEPFFIVARSNHPIFTRPFTMKRLFEYPFVLTRHPKEEKSKNNLGMYIQKNNLSIVSCSISPSIKFTMDRVKSSDAIGLFGNLFAYQECQNIEGVQALDITDTFVPIAWPNPSDKPESISLHCRKAGPVALTEALSLSLMKQFQTMQREYWGPNPENRRQVNRNLQTPPKLGVIPN</sequence>
<dbReference type="SUPFAM" id="SSF53850">
    <property type="entry name" value="Periplasmic binding protein-like II"/>
    <property type="match status" value="1"/>
</dbReference>
<dbReference type="Pfam" id="PF00126">
    <property type="entry name" value="HTH_1"/>
    <property type="match status" value="1"/>
</dbReference>
<feature type="domain" description="HTH lysR-type" evidence="6">
    <location>
        <begin position="8"/>
        <end position="65"/>
    </location>
</feature>
<dbReference type="AlphaFoldDB" id="A0A1G8JE15"/>
<evidence type="ECO:0000256" key="5">
    <source>
        <dbReference type="SAM" id="MobiDB-lite"/>
    </source>
</evidence>
<protein>
    <submittedName>
        <fullName evidence="7">DNA-binding transcriptional regulator, LysR family</fullName>
    </submittedName>
</protein>
<dbReference type="InterPro" id="IPR036390">
    <property type="entry name" value="WH_DNA-bd_sf"/>
</dbReference>
<evidence type="ECO:0000313" key="7">
    <source>
        <dbReference type="EMBL" id="SDI29445.1"/>
    </source>
</evidence>
<keyword evidence="8" id="KW-1185">Reference proteome</keyword>
<dbReference type="PANTHER" id="PTHR30118">
    <property type="entry name" value="HTH-TYPE TRANSCRIPTIONAL REGULATOR LEUO-RELATED"/>
    <property type="match status" value="1"/>
</dbReference>
<evidence type="ECO:0000256" key="2">
    <source>
        <dbReference type="ARBA" id="ARBA00023015"/>
    </source>
</evidence>
<dbReference type="Gene3D" id="1.10.10.10">
    <property type="entry name" value="Winged helix-like DNA-binding domain superfamily/Winged helix DNA-binding domain"/>
    <property type="match status" value="1"/>
</dbReference>
<dbReference type="OrthoDB" id="6621790at2"/>
<proteinExistence type="inferred from homology"/>
<keyword evidence="3 7" id="KW-0238">DNA-binding</keyword>
<keyword evidence="2" id="KW-0805">Transcription regulation</keyword>
<dbReference type="SUPFAM" id="SSF46785">
    <property type="entry name" value="Winged helix' DNA-binding domain"/>
    <property type="match status" value="1"/>
</dbReference>
<reference evidence="8" key="1">
    <citation type="submission" date="2016-10" db="EMBL/GenBank/DDBJ databases">
        <authorList>
            <person name="Varghese N."/>
            <person name="Submissions S."/>
        </authorList>
    </citation>
    <scope>NUCLEOTIDE SEQUENCE [LARGE SCALE GENOMIC DNA]</scope>
    <source>
        <strain evidence="8">DSM 23317</strain>
    </source>
</reference>
<accession>A0A1G8JE15</accession>
<dbReference type="InterPro" id="IPR050389">
    <property type="entry name" value="LysR-type_TF"/>
</dbReference>